<accession>A0A914DH54</accession>
<sequence>MLFRDYLANPTYRSSYKPQYRNLHSGSKYRSSYYDRVENAPYTGAYTKKIHRPFNPHWLFSYTPSYYNM</sequence>
<evidence type="ECO:0000313" key="2">
    <source>
        <dbReference type="WBParaSite" id="ACRNAN_scaffold27164.g9500.t1"/>
    </source>
</evidence>
<evidence type="ECO:0000313" key="1">
    <source>
        <dbReference type="Proteomes" id="UP000887540"/>
    </source>
</evidence>
<reference evidence="2" key="1">
    <citation type="submission" date="2022-11" db="UniProtKB">
        <authorList>
            <consortium name="WormBaseParasite"/>
        </authorList>
    </citation>
    <scope>IDENTIFICATION</scope>
</reference>
<dbReference type="AlphaFoldDB" id="A0A914DH54"/>
<proteinExistence type="predicted"/>
<name>A0A914DH54_9BILA</name>
<dbReference type="WBParaSite" id="ACRNAN_scaffold27164.g9500.t1">
    <property type="protein sequence ID" value="ACRNAN_scaffold27164.g9500.t1"/>
    <property type="gene ID" value="ACRNAN_scaffold27164.g9500"/>
</dbReference>
<dbReference type="Proteomes" id="UP000887540">
    <property type="component" value="Unplaced"/>
</dbReference>
<organism evidence="1 2">
    <name type="scientific">Acrobeloides nanus</name>
    <dbReference type="NCBI Taxonomy" id="290746"/>
    <lineage>
        <taxon>Eukaryota</taxon>
        <taxon>Metazoa</taxon>
        <taxon>Ecdysozoa</taxon>
        <taxon>Nematoda</taxon>
        <taxon>Chromadorea</taxon>
        <taxon>Rhabditida</taxon>
        <taxon>Tylenchina</taxon>
        <taxon>Cephalobomorpha</taxon>
        <taxon>Cephaloboidea</taxon>
        <taxon>Cephalobidae</taxon>
        <taxon>Acrobeloides</taxon>
    </lineage>
</organism>
<keyword evidence="1" id="KW-1185">Reference proteome</keyword>
<protein>
    <submittedName>
        <fullName evidence="2">Uncharacterized protein</fullName>
    </submittedName>
</protein>